<reference evidence="1" key="1">
    <citation type="journal article" date="2023" name="Insect Mol. Biol.">
        <title>Genome sequencing provides insights into the evolution of gene families encoding plant cell wall-degrading enzymes in longhorned beetles.</title>
        <authorList>
            <person name="Shin N.R."/>
            <person name="Okamura Y."/>
            <person name="Kirsch R."/>
            <person name="Pauchet Y."/>
        </authorList>
    </citation>
    <scope>NUCLEOTIDE SEQUENCE</scope>
    <source>
        <strain evidence="1">MMC_N1</strain>
    </source>
</reference>
<evidence type="ECO:0000313" key="1">
    <source>
        <dbReference type="EMBL" id="KAJ8976431.1"/>
    </source>
</evidence>
<proteinExistence type="predicted"/>
<accession>A0ABQ9JE16</accession>
<evidence type="ECO:0000313" key="2">
    <source>
        <dbReference type="Proteomes" id="UP001162164"/>
    </source>
</evidence>
<protein>
    <recommendedName>
        <fullName evidence="3">Secreted protein</fullName>
    </recommendedName>
</protein>
<dbReference type="Proteomes" id="UP001162164">
    <property type="component" value="Unassembled WGS sequence"/>
</dbReference>
<sequence length="116" mass="13196">MSRAQHTLSSTCGVLVHSFPASAACACTTRVDPRSPSWNTRTCVTPHRSWLHYKVPSYCPPDRGPIRIEYAKSKMAAEVGLICLCIRTNNLFTFYYEMEQKEKKMDNLNSYMPLST</sequence>
<dbReference type="EMBL" id="JAPWTJ010000673">
    <property type="protein sequence ID" value="KAJ8976431.1"/>
    <property type="molecule type" value="Genomic_DNA"/>
</dbReference>
<comment type="caution">
    <text evidence="1">The sequence shown here is derived from an EMBL/GenBank/DDBJ whole genome shotgun (WGS) entry which is preliminary data.</text>
</comment>
<name>A0ABQ9JE16_9CUCU</name>
<gene>
    <name evidence="1" type="ORF">NQ317_009065</name>
</gene>
<evidence type="ECO:0008006" key="3">
    <source>
        <dbReference type="Google" id="ProtNLM"/>
    </source>
</evidence>
<keyword evidence="2" id="KW-1185">Reference proteome</keyword>
<dbReference type="PROSITE" id="PS51257">
    <property type="entry name" value="PROKAR_LIPOPROTEIN"/>
    <property type="match status" value="1"/>
</dbReference>
<organism evidence="1 2">
    <name type="scientific">Molorchus minor</name>
    <dbReference type="NCBI Taxonomy" id="1323400"/>
    <lineage>
        <taxon>Eukaryota</taxon>
        <taxon>Metazoa</taxon>
        <taxon>Ecdysozoa</taxon>
        <taxon>Arthropoda</taxon>
        <taxon>Hexapoda</taxon>
        <taxon>Insecta</taxon>
        <taxon>Pterygota</taxon>
        <taxon>Neoptera</taxon>
        <taxon>Endopterygota</taxon>
        <taxon>Coleoptera</taxon>
        <taxon>Polyphaga</taxon>
        <taxon>Cucujiformia</taxon>
        <taxon>Chrysomeloidea</taxon>
        <taxon>Cerambycidae</taxon>
        <taxon>Lamiinae</taxon>
        <taxon>Monochamini</taxon>
        <taxon>Molorchus</taxon>
    </lineage>
</organism>